<dbReference type="AlphaFoldDB" id="I7ZJU4"/>
<dbReference type="STRING" id="1172194.WQQ_23460"/>
<organism evidence="1 2">
    <name type="scientific">Hydrocarboniphaga effusa AP103</name>
    <dbReference type="NCBI Taxonomy" id="1172194"/>
    <lineage>
        <taxon>Bacteria</taxon>
        <taxon>Pseudomonadati</taxon>
        <taxon>Pseudomonadota</taxon>
        <taxon>Gammaproteobacteria</taxon>
        <taxon>Nevskiales</taxon>
        <taxon>Nevskiaceae</taxon>
        <taxon>Hydrocarboniphaga</taxon>
    </lineage>
</organism>
<comment type="caution">
    <text evidence="1">The sequence shown here is derived from an EMBL/GenBank/DDBJ whole genome shotgun (WGS) entry which is preliminary data.</text>
</comment>
<evidence type="ECO:0000313" key="1">
    <source>
        <dbReference type="EMBL" id="EIT72209.1"/>
    </source>
</evidence>
<dbReference type="EMBL" id="AKGD01000001">
    <property type="protein sequence ID" value="EIT72209.1"/>
    <property type="molecule type" value="Genomic_DNA"/>
</dbReference>
<protein>
    <submittedName>
        <fullName evidence="1">Uncharacterized protein</fullName>
    </submittedName>
</protein>
<proteinExistence type="predicted"/>
<name>I7ZJU4_9GAMM</name>
<reference evidence="1 2" key="1">
    <citation type="journal article" date="2012" name="J. Bacteriol.">
        <title>Genome Sequence of n-Alkane-Degrading Hydrocarboniphaga effusa Strain AP103T (ATCC BAA-332T).</title>
        <authorList>
            <person name="Chang H.K."/>
            <person name="Zylstra G.J."/>
            <person name="Chae J.C."/>
        </authorList>
    </citation>
    <scope>NUCLEOTIDE SEQUENCE [LARGE SCALE GENOMIC DNA]</scope>
    <source>
        <strain evidence="1 2">AP103</strain>
    </source>
</reference>
<dbReference type="Proteomes" id="UP000003704">
    <property type="component" value="Unassembled WGS sequence"/>
</dbReference>
<sequence>MVHRQPRTSSDHRDSVAVQHFATTAWPPSTWHVRAATE</sequence>
<evidence type="ECO:0000313" key="2">
    <source>
        <dbReference type="Proteomes" id="UP000003704"/>
    </source>
</evidence>
<accession>I7ZJU4</accession>
<gene>
    <name evidence="1" type="ORF">WQQ_23460</name>
</gene>
<keyword evidence="2" id="KW-1185">Reference proteome</keyword>